<dbReference type="AlphaFoldDB" id="A0A1Y1JFM5"/>
<evidence type="ECO:0000256" key="2">
    <source>
        <dbReference type="SAM" id="SignalP"/>
    </source>
</evidence>
<accession>A0A1Y1JFM5</accession>
<evidence type="ECO:0000256" key="1">
    <source>
        <dbReference type="SAM" id="Phobius"/>
    </source>
</evidence>
<dbReference type="OrthoDB" id="372679at2759"/>
<feature type="signal peptide" evidence="2">
    <location>
        <begin position="1"/>
        <end position="19"/>
    </location>
</feature>
<protein>
    <recommendedName>
        <fullName evidence="5">Dolichyl-diphosphooligosaccharide--protein glycosyltransferase subunit 2</fullName>
    </recommendedName>
</protein>
<feature type="transmembrane region" description="Helical" evidence="1">
    <location>
        <begin position="299"/>
        <end position="320"/>
    </location>
</feature>
<sequence>MQILFLFYFIFFLLDKTIEKGINNNNVTVHKDDEDFLLLNKAKITAVTYSNAKKIEKSILHKVLENEGKEKKRQNSYVLLDERVDAYEMLNIRCIFKIRENFDKTKLIILLVKQLEEKYNHKKDMHYGCNDNVEDLKKDETFVFKNEFEGNLVISKVSLLFVNLIAFNGYYNFDILITDGANSVKISFFKMYLHFHNHIPIVKFPLREKENRIIRNIMKRHLCRRDKMFNYKYVIYKSRDYYPLPVFQENNIIYRNSNEGDGINPIIPIIYVTLLLVFFLIYVYFIFIHLKINMKNINISYYNYAFLFSFTLLMFLFILYDLFFNILHMLYIFPLVFFPFLVFFYKSLNILRAFRKCPSHAGKSSTE</sequence>
<comment type="caution">
    <text evidence="3">The sequence shown here is derived from an EMBL/GenBank/DDBJ whole genome shotgun (WGS) entry which is preliminary data.</text>
</comment>
<dbReference type="RefSeq" id="XP_028543885.1">
    <property type="nucleotide sequence ID" value="XM_028688084.1"/>
</dbReference>
<keyword evidence="4" id="KW-1185">Reference proteome</keyword>
<keyword evidence="1" id="KW-1133">Transmembrane helix</keyword>
<feature type="transmembrane region" description="Helical" evidence="1">
    <location>
        <begin position="266"/>
        <end position="287"/>
    </location>
</feature>
<evidence type="ECO:0000313" key="4">
    <source>
        <dbReference type="Proteomes" id="UP000195521"/>
    </source>
</evidence>
<proteinExistence type="predicted"/>
<keyword evidence="1" id="KW-0472">Membrane</keyword>
<dbReference type="GeneID" id="39748018"/>
<keyword evidence="2" id="KW-0732">Signal</keyword>
<keyword evidence="1" id="KW-0812">Transmembrane</keyword>
<dbReference type="OMA" id="QCTFKVQ"/>
<evidence type="ECO:0008006" key="5">
    <source>
        <dbReference type="Google" id="ProtNLM"/>
    </source>
</evidence>
<feature type="transmembrane region" description="Helical" evidence="1">
    <location>
        <begin position="326"/>
        <end position="345"/>
    </location>
</feature>
<feature type="chain" id="PRO_5012123883" description="Dolichyl-diphosphooligosaccharide--protein glycosyltransferase subunit 2" evidence="2">
    <location>
        <begin position="20"/>
        <end position="367"/>
    </location>
</feature>
<reference evidence="4" key="1">
    <citation type="submission" date="2017-04" db="EMBL/GenBank/DDBJ databases">
        <title>Plasmodium gonderi genome.</title>
        <authorList>
            <person name="Arisue N."/>
            <person name="Honma H."/>
            <person name="Kawai S."/>
            <person name="Tougan T."/>
            <person name="Tanabe K."/>
            <person name="Horii T."/>
        </authorList>
    </citation>
    <scope>NUCLEOTIDE SEQUENCE [LARGE SCALE GENOMIC DNA]</scope>
    <source>
        <strain evidence="4">ATCC 30045</strain>
    </source>
</reference>
<name>A0A1Y1JFM5_PLAGO</name>
<dbReference type="EMBL" id="BDQF01000011">
    <property type="protein sequence ID" value="GAW81296.1"/>
    <property type="molecule type" value="Genomic_DNA"/>
</dbReference>
<gene>
    <name evidence="3" type="ORF">PGO_100530</name>
</gene>
<organism evidence="3 4">
    <name type="scientific">Plasmodium gonderi</name>
    <dbReference type="NCBI Taxonomy" id="77519"/>
    <lineage>
        <taxon>Eukaryota</taxon>
        <taxon>Sar</taxon>
        <taxon>Alveolata</taxon>
        <taxon>Apicomplexa</taxon>
        <taxon>Aconoidasida</taxon>
        <taxon>Haemosporida</taxon>
        <taxon>Plasmodiidae</taxon>
        <taxon>Plasmodium</taxon>
        <taxon>Plasmodium (Plasmodium)</taxon>
    </lineage>
</organism>
<evidence type="ECO:0000313" key="3">
    <source>
        <dbReference type="EMBL" id="GAW81296.1"/>
    </source>
</evidence>
<dbReference type="Proteomes" id="UP000195521">
    <property type="component" value="Unassembled WGS sequence"/>
</dbReference>